<keyword evidence="1" id="KW-1185">Reference proteome</keyword>
<proteinExistence type="predicted"/>
<accession>A0A7I4Z2B1</accession>
<dbReference type="OrthoDB" id="5865536at2759"/>
<name>A0A7I4Z2B1_HAECO</name>
<dbReference type="Proteomes" id="UP000025227">
    <property type="component" value="Unplaced"/>
</dbReference>
<evidence type="ECO:0000313" key="1">
    <source>
        <dbReference type="Proteomes" id="UP000025227"/>
    </source>
</evidence>
<protein>
    <submittedName>
        <fullName evidence="2">Reverse transcriptase domain-containing protein</fullName>
    </submittedName>
</protein>
<reference evidence="2" key="1">
    <citation type="submission" date="2020-12" db="UniProtKB">
        <authorList>
            <consortium name="WormBaseParasite"/>
        </authorList>
    </citation>
    <scope>IDENTIFICATION</scope>
    <source>
        <strain evidence="2">MHco3</strain>
    </source>
</reference>
<organism evidence="1 2">
    <name type="scientific">Haemonchus contortus</name>
    <name type="common">Barber pole worm</name>
    <dbReference type="NCBI Taxonomy" id="6289"/>
    <lineage>
        <taxon>Eukaryota</taxon>
        <taxon>Metazoa</taxon>
        <taxon>Ecdysozoa</taxon>
        <taxon>Nematoda</taxon>
        <taxon>Chromadorea</taxon>
        <taxon>Rhabditida</taxon>
        <taxon>Rhabditina</taxon>
        <taxon>Rhabditomorpha</taxon>
        <taxon>Strongyloidea</taxon>
        <taxon>Trichostrongylidae</taxon>
        <taxon>Haemonchus</taxon>
    </lineage>
</organism>
<dbReference type="WBParaSite" id="HCON_00172750-00001">
    <property type="protein sequence ID" value="HCON_00172750-00001"/>
    <property type="gene ID" value="HCON_00172750"/>
</dbReference>
<sequence length="107" mass="12110">MDLPSFIKTCPEIKVQMYADDVKIYATYNKVNEEVVQLALKKPIMELNEWALNWELSVNLSKSSVFHLGGGAPGNYEINGVQLKQRHAIKDLGVHISVNLKFSNHIK</sequence>
<dbReference type="OMA" id="IMELNEW"/>
<dbReference type="AlphaFoldDB" id="A0A7I4Z2B1"/>
<evidence type="ECO:0000313" key="2">
    <source>
        <dbReference type="WBParaSite" id="HCON_00172750-00001"/>
    </source>
</evidence>